<dbReference type="Proteomes" id="UP000195913">
    <property type="component" value="Unassembled WGS sequence"/>
</dbReference>
<gene>
    <name evidence="1" type="ORF">FM101_12400</name>
</gene>
<accession>A0A1R4GPQ4</accession>
<sequence>MSHRYDAEPDPQVFCDARSKALMPLTPGTPSFEHLYLR</sequence>
<dbReference type="AlphaFoldDB" id="A0A1R4GPQ4"/>
<proteinExistence type="predicted"/>
<evidence type="ECO:0000313" key="2">
    <source>
        <dbReference type="Proteomes" id="UP000195913"/>
    </source>
</evidence>
<dbReference type="EMBL" id="FUHW01000038">
    <property type="protein sequence ID" value="SJM70188.1"/>
    <property type="molecule type" value="Genomic_DNA"/>
</dbReference>
<organism evidence="1 2">
    <name type="scientific">Arthrobacter rhombi</name>
    <dbReference type="NCBI Taxonomy" id="71253"/>
    <lineage>
        <taxon>Bacteria</taxon>
        <taxon>Bacillati</taxon>
        <taxon>Actinomycetota</taxon>
        <taxon>Actinomycetes</taxon>
        <taxon>Micrococcales</taxon>
        <taxon>Micrococcaceae</taxon>
        <taxon>Arthrobacter</taxon>
    </lineage>
</organism>
<keyword evidence="2" id="KW-1185">Reference proteome</keyword>
<evidence type="ECO:0000313" key="1">
    <source>
        <dbReference type="EMBL" id="SJM70188.1"/>
    </source>
</evidence>
<reference evidence="1 2" key="1">
    <citation type="submission" date="2017-02" db="EMBL/GenBank/DDBJ databases">
        <authorList>
            <person name="Peterson S.W."/>
        </authorList>
    </citation>
    <scope>NUCLEOTIDE SEQUENCE [LARGE SCALE GENOMIC DNA]</scope>
    <source>
        <strain evidence="1 2">B Ar 00.02</strain>
    </source>
</reference>
<name>A0A1R4GPQ4_9MICC</name>
<protein>
    <submittedName>
        <fullName evidence="1">Uncharacterized protein</fullName>
    </submittedName>
</protein>